<keyword evidence="6" id="KW-0482">Metalloprotease</keyword>
<feature type="transmembrane region" description="Helical" evidence="7">
    <location>
        <begin position="70"/>
        <end position="93"/>
    </location>
</feature>
<evidence type="ECO:0000256" key="4">
    <source>
        <dbReference type="ARBA" id="ARBA00022801"/>
    </source>
</evidence>
<keyword evidence="10" id="KW-1185">Reference proteome</keyword>
<dbReference type="GO" id="GO:0004222">
    <property type="term" value="F:metalloendopeptidase activity"/>
    <property type="evidence" value="ECO:0007669"/>
    <property type="project" value="InterPro"/>
</dbReference>
<dbReference type="InterPro" id="IPR001915">
    <property type="entry name" value="Peptidase_M48"/>
</dbReference>
<dbReference type="RefSeq" id="WP_089386092.1">
    <property type="nucleotide sequence ID" value="NZ_FZNQ01000044.1"/>
</dbReference>
<feature type="transmembrane region" description="Helical" evidence="7">
    <location>
        <begin position="132"/>
        <end position="152"/>
    </location>
</feature>
<protein>
    <submittedName>
        <fullName evidence="9">Zn-dependent protease with chaperone function</fullName>
    </submittedName>
</protein>
<feature type="transmembrane region" description="Helical" evidence="7">
    <location>
        <begin position="238"/>
        <end position="261"/>
    </location>
</feature>
<feature type="domain" description="Peptidase M48" evidence="8">
    <location>
        <begin position="380"/>
        <end position="443"/>
    </location>
</feature>
<feature type="transmembrane region" description="Helical" evidence="7">
    <location>
        <begin position="317"/>
        <end position="340"/>
    </location>
</feature>
<keyword evidence="5" id="KW-0862">Zinc</keyword>
<keyword evidence="7" id="KW-0812">Transmembrane</keyword>
<dbReference type="GO" id="GO:0046872">
    <property type="term" value="F:metal ion binding"/>
    <property type="evidence" value="ECO:0007669"/>
    <property type="project" value="UniProtKB-KW"/>
</dbReference>
<keyword evidence="2 9" id="KW-0645">Protease</keyword>
<evidence type="ECO:0000313" key="9">
    <source>
        <dbReference type="EMBL" id="SNR70415.1"/>
    </source>
</evidence>
<evidence type="ECO:0000256" key="6">
    <source>
        <dbReference type="ARBA" id="ARBA00023049"/>
    </source>
</evidence>
<dbReference type="AlphaFoldDB" id="A0A238YGT9"/>
<evidence type="ECO:0000256" key="5">
    <source>
        <dbReference type="ARBA" id="ARBA00022833"/>
    </source>
</evidence>
<keyword evidence="3" id="KW-0479">Metal-binding</keyword>
<feature type="transmembrane region" description="Helical" evidence="7">
    <location>
        <begin position="99"/>
        <end position="120"/>
    </location>
</feature>
<feature type="transmembrane region" description="Helical" evidence="7">
    <location>
        <begin position="203"/>
        <end position="226"/>
    </location>
</feature>
<gene>
    <name evidence="9" type="ORF">SAMN06264855_1441</name>
</gene>
<evidence type="ECO:0000256" key="3">
    <source>
        <dbReference type="ARBA" id="ARBA00022723"/>
    </source>
</evidence>
<dbReference type="OrthoDB" id="351390at2157"/>
<dbReference type="Gene3D" id="3.30.2010.10">
    <property type="entry name" value="Metalloproteases ('zincins'), catalytic domain"/>
    <property type="match status" value="1"/>
</dbReference>
<organism evidence="9 10">
    <name type="scientific">Halorubrum vacuolatum</name>
    <name type="common">Natronobacterium vacuolatum</name>
    <dbReference type="NCBI Taxonomy" id="63740"/>
    <lineage>
        <taxon>Archaea</taxon>
        <taxon>Methanobacteriati</taxon>
        <taxon>Methanobacteriota</taxon>
        <taxon>Stenosarchaea group</taxon>
        <taxon>Halobacteria</taxon>
        <taxon>Halobacteriales</taxon>
        <taxon>Haloferacaceae</taxon>
        <taxon>Halorubrum</taxon>
    </lineage>
</organism>
<keyword evidence="4" id="KW-0378">Hydrolase</keyword>
<feature type="transmembrane region" description="Helical" evidence="7">
    <location>
        <begin position="282"/>
        <end position="305"/>
    </location>
</feature>
<evidence type="ECO:0000256" key="1">
    <source>
        <dbReference type="ARBA" id="ARBA00001947"/>
    </source>
</evidence>
<dbReference type="Proteomes" id="UP000198397">
    <property type="component" value="Unassembled WGS sequence"/>
</dbReference>
<feature type="transmembrane region" description="Helical" evidence="7">
    <location>
        <begin position="158"/>
        <end position="182"/>
    </location>
</feature>
<keyword evidence="7" id="KW-1133">Transmembrane helix</keyword>
<reference evidence="9 10" key="1">
    <citation type="submission" date="2017-06" db="EMBL/GenBank/DDBJ databases">
        <authorList>
            <person name="Kim H.J."/>
            <person name="Triplett B.A."/>
        </authorList>
    </citation>
    <scope>NUCLEOTIDE SEQUENCE [LARGE SCALE GENOMIC DNA]</scope>
    <source>
        <strain evidence="9 10">DSM 8800</strain>
    </source>
</reference>
<keyword evidence="7" id="KW-0472">Membrane</keyword>
<comment type="cofactor">
    <cofactor evidence="1">
        <name>Zn(2+)</name>
        <dbReference type="ChEBI" id="CHEBI:29105"/>
    </cofactor>
</comment>
<accession>A0A238YGT9</accession>
<dbReference type="GO" id="GO:0006508">
    <property type="term" value="P:proteolysis"/>
    <property type="evidence" value="ECO:0007669"/>
    <property type="project" value="UniProtKB-KW"/>
</dbReference>
<name>A0A238YGT9_HALVU</name>
<proteinExistence type="predicted"/>
<evidence type="ECO:0000256" key="2">
    <source>
        <dbReference type="ARBA" id="ARBA00022670"/>
    </source>
</evidence>
<evidence type="ECO:0000256" key="7">
    <source>
        <dbReference type="SAM" id="Phobius"/>
    </source>
</evidence>
<dbReference type="Pfam" id="PF01435">
    <property type="entry name" value="Peptidase_M48"/>
    <property type="match status" value="1"/>
</dbReference>
<evidence type="ECO:0000259" key="8">
    <source>
        <dbReference type="Pfam" id="PF01435"/>
    </source>
</evidence>
<evidence type="ECO:0000313" key="10">
    <source>
        <dbReference type="Proteomes" id="UP000198397"/>
    </source>
</evidence>
<sequence>MWLLGRRAEVCAAIPNQEILASIPSEPSEEGVDLKFEEYVVQGFLPIQFNWEAELVEDEYRIVEKLYVPFRWYLIFSMSFLFVLSSIIFLRTIGGFSPILFLSGLMISFLAFTLSVLYLLNIETPTTGLFHGSRYMIYTFPIASLLVLLIPIKLIAAFAPISLAVLSLPLSAALLMVFVVLHEQFVTSSRKIQRKIVISGRELPLVVSNYLVSIFFSSIIVGSFLYSYRYGGMVLFEAFPVILPALLSFAVLAVYVIFYNNSMKIWESESLKFRNQGQTGKSSPILAVIIIMSSLLFAAVSYQYFQILFEVVVLDHSLGFLFFTLIIGLPIWYFVFGAVFQAYQFSSLFSDVSLSSEKEDFDHVLSVDVDVYLYDSDEWFAGALGFPQGIVVSKGLVDDLSRGELGFVLAHEEAHLKSGDAWLTVVLAIFSVLTFSGKNVVFSTFDFRGREFEADRRAVSRLDNVSDAISVLDKFENNVAAGRFPGFTSISPTMISFEPSNTGSLRGMLFEFYYGGFAVSDAHASFNERKERIKVAVDQEVYSPP</sequence>
<dbReference type="EMBL" id="FZNQ01000044">
    <property type="protein sequence ID" value="SNR70415.1"/>
    <property type="molecule type" value="Genomic_DNA"/>
</dbReference>